<dbReference type="GO" id="GO:0008932">
    <property type="term" value="F:lytic endotransglycosylase activity"/>
    <property type="evidence" value="ECO:0007669"/>
    <property type="project" value="TreeGrafter"/>
</dbReference>
<dbReference type="PROSITE" id="PS51782">
    <property type="entry name" value="LYSM"/>
    <property type="match status" value="2"/>
</dbReference>
<dbReference type="InterPro" id="IPR036779">
    <property type="entry name" value="LysM_dom_sf"/>
</dbReference>
<sequence length="515" mass="59134">MKRYFATLFLATVTTWGYAQEVAEIDENQASPDGTEFTIEKKDSLLPKVTIEKIDGKYRLRDHSLAAKIDSLWLKELYDNSLYDTIVQTVTELDYEKIEYKELPTNILKARLAELNEKTPFNVEYNPELESVIKNFLKNKRGFLERTMLKSQYYFPMFEQELDNNDIPLEMKYLAVIESALNPRAKSWVGATGIWQFMYSTGKIYDLEVSSYVDERSDPVKSTKAACKYLAKLYEIFGDWDLALAAYNSGPGNVSKAIRRSGGYQNYWNLRPFLPRETAGYVPSFLAMMYIFEYAGEHGLHVQRPEVAYFETDTVHVKRSVSFDQISELINVDVDQLQFLNPSYKLDVVPFIKDEIHPLRLPSAALGKFVANEGAIYAHIEAEEAKKEKPLPQFFEKNSRITYRVKKGDYLGRIANHYGVRVSDLKQWNGLRNNRLKIGQRLTIYPKKSVLKPMTKTASATPVSSGNKVYTVKKGDSLWTISKKFQGISVKNIRDWNDISGNNLKPGMKLKLCNC</sequence>
<dbReference type="EMBL" id="RJTM01000105">
    <property type="protein sequence ID" value="RNL83425.1"/>
    <property type="molecule type" value="Genomic_DNA"/>
</dbReference>
<keyword evidence="4" id="KW-1185">Reference proteome</keyword>
<dbReference type="Gene3D" id="1.10.530.10">
    <property type="match status" value="1"/>
</dbReference>
<evidence type="ECO:0000259" key="2">
    <source>
        <dbReference type="PROSITE" id="PS51782"/>
    </source>
</evidence>
<dbReference type="AlphaFoldDB" id="A0A3N0E6G9"/>
<evidence type="ECO:0000256" key="1">
    <source>
        <dbReference type="ARBA" id="ARBA00007734"/>
    </source>
</evidence>
<dbReference type="InterPro" id="IPR023346">
    <property type="entry name" value="Lysozyme-like_dom_sf"/>
</dbReference>
<reference evidence="3 4" key="1">
    <citation type="submission" date="2018-10" db="EMBL/GenBank/DDBJ databases">
        <title>Sinomicrobium pectinilyticum sp. nov., a pectinase-producing bacterium isolated from alkaline and saline soil, and emended description of the genus Sinomicrobium.</title>
        <authorList>
            <person name="Cheng B."/>
            <person name="Li C."/>
            <person name="Lai Q."/>
            <person name="Du M."/>
            <person name="Shao Z."/>
            <person name="Xu P."/>
            <person name="Yang C."/>
        </authorList>
    </citation>
    <scope>NUCLEOTIDE SEQUENCE [LARGE SCALE GENOMIC DNA]</scope>
    <source>
        <strain evidence="3 4">5DNS001</strain>
    </source>
</reference>
<dbReference type="CDD" id="cd00118">
    <property type="entry name" value="LysM"/>
    <property type="match status" value="2"/>
</dbReference>
<evidence type="ECO:0000313" key="4">
    <source>
        <dbReference type="Proteomes" id="UP000267469"/>
    </source>
</evidence>
<dbReference type="SUPFAM" id="SSF53955">
    <property type="entry name" value="Lysozyme-like"/>
    <property type="match status" value="1"/>
</dbReference>
<feature type="domain" description="LysM" evidence="2">
    <location>
        <begin position="468"/>
        <end position="512"/>
    </location>
</feature>
<dbReference type="InterPro" id="IPR008258">
    <property type="entry name" value="Transglycosylase_SLT_dom_1"/>
</dbReference>
<dbReference type="RefSeq" id="WP_123216878.1">
    <property type="nucleotide sequence ID" value="NZ_RJTM01000105.1"/>
</dbReference>
<dbReference type="Pfam" id="PF01464">
    <property type="entry name" value="SLT"/>
    <property type="match status" value="1"/>
</dbReference>
<dbReference type="OrthoDB" id="9815002at2"/>
<dbReference type="Proteomes" id="UP000267469">
    <property type="component" value="Unassembled WGS sequence"/>
</dbReference>
<comment type="caution">
    <text evidence="3">The sequence shown here is derived from an EMBL/GenBank/DDBJ whole genome shotgun (WGS) entry which is preliminary data.</text>
</comment>
<dbReference type="Gene3D" id="3.10.350.10">
    <property type="entry name" value="LysM domain"/>
    <property type="match status" value="2"/>
</dbReference>
<dbReference type="PANTHER" id="PTHR33734">
    <property type="entry name" value="LYSM DOMAIN-CONTAINING GPI-ANCHORED PROTEIN 2"/>
    <property type="match status" value="1"/>
</dbReference>
<dbReference type="SMART" id="SM00257">
    <property type="entry name" value="LysM"/>
    <property type="match status" value="2"/>
</dbReference>
<name>A0A3N0E6G9_SINP1</name>
<dbReference type="GO" id="GO:0016020">
    <property type="term" value="C:membrane"/>
    <property type="evidence" value="ECO:0007669"/>
    <property type="project" value="InterPro"/>
</dbReference>
<dbReference type="PROSITE" id="PS00922">
    <property type="entry name" value="TRANSGLYCOSYLASE"/>
    <property type="match status" value="1"/>
</dbReference>
<evidence type="ECO:0000313" key="3">
    <source>
        <dbReference type="EMBL" id="RNL83425.1"/>
    </source>
</evidence>
<dbReference type="PANTHER" id="PTHR33734:SF22">
    <property type="entry name" value="MEMBRANE-BOUND LYTIC MUREIN TRANSGLYCOSYLASE D"/>
    <property type="match status" value="1"/>
</dbReference>
<dbReference type="InterPro" id="IPR018392">
    <property type="entry name" value="LysM"/>
</dbReference>
<comment type="similarity">
    <text evidence="1">Belongs to the transglycosylase Slt family.</text>
</comment>
<organism evidence="3 4">
    <name type="scientific">Sinomicrobium pectinilyticum</name>
    <dbReference type="NCBI Taxonomy" id="1084421"/>
    <lineage>
        <taxon>Bacteria</taxon>
        <taxon>Pseudomonadati</taxon>
        <taxon>Bacteroidota</taxon>
        <taxon>Flavobacteriia</taxon>
        <taxon>Flavobacteriales</taxon>
        <taxon>Flavobacteriaceae</taxon>
        <taxon>Sinomicrobium</taxon>
    </lineage>
</organism>
<dbReference type="GO" id="GO:0000270">
    <property type="term" value="P:peptidoglycan metabolic process"/>
    <property type="evidence" value="ECO:0007669"/>
    <property type="project" value="InterPro"/>
</dbReference>
<dbReference type="InterPro" id="IPR000189">
    <property type="entry name" value="Transglyc_AS"/>
</dbReference>
<dbReference type="SUPFAM" id="SSF54106">
    <property type="entry name" value="LysM domain"/>
    <property type="match status" value="2"/>
</dbReference>
<proteinExistence type="inferred from homology"/>
<gene>
    <name evidence="3" type="ORF">ED312_15220</name>
</gene>
<dbReference type="Pfam" id="PF01476">
    <property type="entry name" value="LysM"/>
    <property type="match status" value="2"/>
</dbReference>
<dbReference type="CDD" id="cd16894">
    <property type="entry name" value="MltD-like"/>
    <property type="match status" value="1"/>
</dbReference>
<protein>
    <submittedName>
        <fullName evidence="3">LysM peptidoglycan-binding domain-containing protein</fullName>
    </submittedName>
</protein>
<feature type="domain" description="LysM" evidence="2">
    <location>
        <begin position="401"/>
        <end position="444"/>
    </location>
</feature>
<accession>A0A3N0E6G9</accession>